<dbReference type="Proteomes" id="UP000031982">
    <property type="component" value="Unassembled WGS sequence"/>
</dbReference>
<keyword evidence="4" id="KW-1185">Reference proteome</keyword>
<comment type="caution">
    <text evidence="3">The sequence shown here is derived from an EMBL/GenBank/DDBJ whole genome shotgun (WGS) entry which is preliminary data.</text>
</comment>
<keyword evidence="1" id="KW-0472">Membrane</keyword>
<dbReference type="Pfam" id="PF12164">
    <property type="entry name" value="SporV_AA"/>
    <property type="match status" value="1"/>
</dbReference>
<evidence type="ECO:0000313" key="4">
    <source>
        <dbReference type="Proteomes" id="UP000031982"/>
    </source>
</evidence>
<gene>
    <name evidence="3" type="ORF">SD77_2278</name>
</gene>
<feature type="domain" description="Stage V sporulation protein AA" evidence="2">
    <location>
        <begin position="2"/>
        <end position="67"/>
    </location>
</feature>
<keyword evidence="1" id="KW-1133">Transmembrane helix</keyword>
<dbReference type="Gene3D" id="2.60.480.10">
    <property type="entry name" value="eubacterium ventriosum atcc domain"/>
    <property type="match status" value="1"/>
</dbReference>
<accession>A0ABR5AYQ4</accession>
<feature type="transmembrane region" description="Helical" evidence="1">
    <location>
        <begin position="76"/>
        <end position="97"/>
    </location>
</feature>
<dbReference type="EMBL" id="JXLP01000002">
    <property type="protein sequence ID" value="KIL79824.1"/>
    <property type="molecule type" value="Genomic_DNA"/>
</dbReference>
<proteinExistence type="predicted"/>
<dbReference type="InterPro" id="IPR038548">
    <property type="entry name" value="SporV_AA_N_sf"/>
</dbReference>
<reference evidence="3 4" key="1">
    <citation type="submission" date="2015-01" db="EMBL/GenBank/DDBJ databases">
        <title>Genome Assembly of Bacillus badius MTCC 1458.</title>
        <authorList>
            <person name="Verma A."/>
            <person name="Khatri I."/>
            <person name="Mual P."/>
            <person name="Subramanian S."/>
            <person name="Krishnamurthi S."/>
        </authorList>
    </citation>
    <scope>NUCLEOTIDE SEQUENCE [LARGE SCALE GENOMIC DNA]</scope>
    <source>
        <strain evidence="3 4">MTCC 1458</strain>
    </source>
</reference>
<dbReference type="InterPro" id="IPR021997">
    <property type="entry name" value="SporV_AA"/>
</dbReference>
<evidence type="ECO:0000256" key="1">
    <source>
        <dbReference type="SAM" id="Phobius"/>
    </source>
</evidence>
<evidence type="ECO:0000313" key="3">
    <source>
        <dbReference type="EMBL" id="KIL79824.1"/>
    </source>
</evidence>
<protein>
    <submittedName>
        <fullName evidence="3">Stage V sporulation protein AA (SpoVAA)</fullName>
    </submittedName>
</protein>
<feature type="transmembrane region" description="Helical" evidence="1">
    <location>
        <begin position="127"/>
        <end position="145"/>
    </location>
</feature>
<evidence type="ECO:0000259" key="2">
    <source>
        <dbReference type="Pfam" id="PF12164"/>
    </source>
</evidence>
<name>A0ABR5AYQ4_BACBA</name>
<sequence>MQLRDIAEVSAPENILSDLLATVIHEIRQRDGKVVIIDAMTVVEKLNRHWPGVDIQFIGPPQTIVETPPPKKKLPLLIFSFVWCLLFVGAALTIMNFHEDVSMREVHIQLYEIVTGKKTQYPLIFQIPYSIGLGTGMVLFFNHLFKKRLNEEPSPLEVEMFNYQQNLDQYMILHERKENKKNDESSS</sequence>
<keyword evidence="1" id="KW-0812">Transmembrane</keyword>
<organism evidence="3 4">
    <name type="scientific">Bacillus badius</name>
    <dbReference type="NCBI Taxonomy" id="1455"/>
    <lineage>
        <taxon>Bacteria</taxon>
        <taxon>Bacillati</taxon>
        <taxon>Bacillota</taxon>
        <taxon>Bacilli</taxon>
        <taxon>Bacillales</taxon>
        <taxon>Bacillaceae</taxon>
        <taxon>Pseudobacillus</taxon>
    </lineage>
</organism>